<organism evidence="5 8">
    <name type="scientific">Bacteroides caccae</name>
    <dbReference type="NCBI Taxonomy" id="47678"/>
    <lineage>
        <taxon>Bacteria</taxon>
        <taxon>Pseudomonadati</taxon>
        <taxon>Bacteroidota</taxon>
        <taxon>Bacteroidia</taxon>
        <taxon>Bacteroidales</taxon>
        <taxon>Bacteroidaceae</taxon>
        <taxon>Bacteroides</taxon>
    </lineage>
</organism>
<gene>
    <name evidence="7" type="ORF">DWY26_05550</name>
    <name evidence="5" type="ORF">ERS852558_00515</name>
    <name evidence="6" type="ORF">F2Y36_18370</name>
</gene>
<dbReference type="EMBL" id="CZBL01000002">
    <property type="protein sequence ID" value="CUP58317.1"/>
    <property type="molecule type" value="Genomic_DNA"/>
</dbReference>
<sequence length="594" mass="64463">MLIRYNNMKKINTLLALLSALLLLGACEKDGEKFYLSSPVESDLIASTNAVVLTEATAKLYALSLAWSDQTLQISDPRYQATSGIQTTVQVSRSEDFSGSIIESTENGVSKSYTVAALNIIAYKLNAPAEEAAPLYFRLAGSNGSNIAPVYSNTVAVTVTPYPIDMHYASIINKGSGQDSGQDFYSANADGQYSGFFGAAAWEGIYVQEADGTTWHTAQSGGVGTPFLLTTDAAEGTWDMWFPGQSGCYFVNVNTAQKQWNALLIPELNVSGIEGINMQYSRTDNQWKGVFTGTEGTNINIQLQGTGKFYNNTSVSGSDNAIDDTKAKDTPFAFGGTAGQLTFSTGETATAGNITVSVPATGECTLVIDLNNPEQWTVSVTEGGSSEPTYPSYLEMQGVGNMDGKGWLATLNPVYDNSGEHHGSYQGVYQMTNGWDNFKIVDQTAGIWYGCDSNDEYKLADGGQNIWFHQEECRTFIVTASLADMTWGATEITQINVCGEFNNWDLNKDLMTYDETNKVWKATVIIDNLGNNYGFYFLLNNAENGLVWNWALKGNKEKLYLTDSNGSGSIVPAETGTYAITLDIASLTFTMDKQ</sequence>
<dbReference type="EMBL" id="VVYP01000027">
    <property type="protein sequence ID" value="KAA5460173.1"/>
    <property type="molecule type" value="Genomic_DNA"/>
</dbReference>
<feature type="domain" description="SusE outer membrane protein" evidence="2">
    <location>
        <begin position="29"/>
        <end position="139"/>
    </location>
</feature>
<dbReference type="InterPro" id="IPR033404">
    <property type="entry name" value="DUF5111"/>
</dbReference>
<dbReference type="Pfam" id="PF17141">
    <property type="entry name" value="DUF5114"/>
    <property type="match status" value="1"/>
</dbReference>
<evidence type="ECO:0000256" key="1">
    <source>
        <dbReference type="SAM" id="SignalP"/>
    </source>
</evidence>
<name>A0A174PGV7_9BACE</name>
<evidence type="ECO:0000313" key="8">
    <source>
        <dbReference type="Proteomes" id="UP000095725"/>
    </source>
</evidence>
<evidence type="ECO:0000313" key="10">
    <source>
        <dbReference type="Proteomes" id="UP000475905"/>
    </source>
</evidence>
<dbReference type="Proteomes" id="UP000475905">
    <property type="component" value="Unassembled WGS sequence"/>
</dbReference>
<dbReference type="AlphaFoldDB" id="A0A174PGV7"/>
<dbReference type="KEGG" id="bcac:CGC64_09280"/>
<dbReference type="Pfam" id="PF14292">
    <property type="entry name" value="SusE"/>
    <property type="match status" value="1"/>
</dbReference>
<feature type="chain" id="PRO_5036302111" evidence="1">
    <location>
        <begin position="26"/>
        <end position="594"/>
    </location>
</feature>
<dbReference type="Pfam" id="PF17138">
    <property type="entry name" value="DUF5111"/>
    <property type="match status" value="1"/>
</dbReference>
<evidence type="ECO:0000313" key="9">
    <source>
        <dbReference type="Proteomes" id="UP000284205"/>
    </source>
</evidence>
<dbReference type="PROSITE" id="PS51257">
    <property type="entry name" value="PROKAR_LIPOPROTEIN"/>
    <property type="match status" value="1"/>
</dbReference>
<evidence type="ECO:0000313" key="7">
    <source>
        <dbReference type="EMBL" id="RGR72787.1"/>
    </source>
</evidence>
<dbReference type="Proteomes" id="UP000284205">
    <property type="component" value="Unassembled WGS sequence"/>
</dbReference>
<dbReference type="Proteomes" id="UP000095725">
    <property type="component" value="Unassembled WGS sequence"/>
</dbReference>
<reference evidence="7 9" key="2">
    <citation type="submission" date="2018-08" db="EMBL/GenBank/DDBJ databases">
        <title>A genome reference for cultivated species of the human gut microbiota.</title>
        <authorList>
            <person name="Zou Y."/>
            <person name="Xue W."/>
            <person name="Luo G."/>
        </authorList>
    </citation>
    <scope>NUCLEOTIDE SEQUENCE [LARGE SCALE GENOMIC DNA]</scope>
    <source>
        <strain evidence="7 9">AF24-29LB</strain>
    </source>
</reference>
<evidence type="ECO:0000259" key="4">
    <source>
        <dbReference type="Pfam" id="PF17141"/>
    </source>
</evidence>
<dbReference type="EMBL" id="QRUO01000004">
    <property type="protein sequence ID" value="RGR72787.1"/>
    <property type="molecule type" value="Genomic_DNA"/>
</dbReference>
<evidence type="ECO:0000313" key="6">
    <source>
        <dbReference type="EMBL" id="KAA5460173.1"/>
    </source>
</evidence>
<dbReference type="InterPro" id="IPR033407">
    <property type="entry name" value="DUF5114"/>
</dbReference>
<dbReference type="InterPro" id="IPR025970">
    <property type="entry name" value="SusE"/>
</dbReference>
<feature type="signal peptide" evidence="1">
    <location>
        <begin position="1"/>
        <end position="25"/>
    </location>
</feature>
<evidence type="ECO:0000259" key="3">
    <source>
        <dbReference type="Pfam" id="PF17138"/>
    </source>
</evidence>
<dbReference type="Gene3D" id="2.60.40.3620">
    <property type="match status" value="1"/>
</dbReference>
<feature type="domain" description="DUF5111" evidence="3">
    <location>
        <begin position="165"/>
        <end position="265"/>
    </location>
</feature>
<accession>A0A174PGV7</accession>
<reference evidence="5 8" key="1">
    <citation type="submission" date="2015-09" db="EMBL/GenBank/DDBJ databases">
        <authorList>
            <consortium name="Pathogen Informatics"/>
        </authorList>
    </citation>
    <scope>NUCLEOTIDE SEQUENCE [LARGE SCALE GENOMIC DNA]</scope>
    <source>
        <strain evidence="5 8">2789STDY5834946</strain>
    </source>
</reference>
<feature type="domain" description="DUF5114" evidence="4">
    <location>
        <begin position="270"/>
        <end position="382"/>
    </location>
</feature>
<evidence type="ECO:0000313" key="5">
    <source>
        <dbReference type="EMBL" id="CUP58317.1"/>
    </source>
</evidence>
<keyword evidence="1" id="KW-0732">Signal</keyword>
<reference evidence="6 10" key="3">
    <citation type="journal article" date="2019" name="Nat. Med.">
        <title>A library of human gut bacterial isolates paired with longitudinal multiomics data enables mechanistic microbiome research.</title>
        <authorList>
            <person name="Poyet M."/>
            <person name="Groussin M."/>
            <person name="Gibbons S.M."/>
            <person name="Avila-Pacheco J."/>
            <person name="Jiang X."/>
            <person name="Kearney S.M."/>
            <person name="Perrotta A.R."/>
            <person name="Berdy B."/>
            <person name="Zhao S."/>
            <person name="Lieberman T.D."/>
            <person name="Swanson P.K."/>
            <person name="Smith M."/>
            <person name="Roesemann S."/>
            <person name="Alexander J.E."/>
            <person name="Rich S.A."/>
            <person name="Livny J."/>
            <person name="Vlamakis H."/>
            <person name="Clish C."/>
            <person name="Bullock K."/>
            <person name="Deik A."/>
            <person name="Scott J."/>
            <person name="Pierce K.A."/>
            <person name="Xavier R.J."/>
            <person name="Alm E.J."/>
        </authorList>
    </citation>
    <scope>NUCLEOTIDE SEQUENCE [LARGE SCALE GENOMIC DNA]</scope>
    <source>
        <strain evidence="6 10">BIOML-A31</strain>
    </source>
</reference>
<protein>
    <submittedName>
        <fullName evidence="6">DUF5114 domain-containing protein</fullName>
    </submittedName>
</protein>
<evidence type="ECO:0000259" key="2">
    <source>
        <dbReference type="Pfam" id="PF14292"/>
    </source>
</evidence>
<proteinExistence type="predicted"/>